<dbReference type="EMBL" id="BQXS01003456">
    <property type="protein sequence ID" value="GKT34271.1"/>
    <property type="molecule type" value="Genomic_DNA"/>
</dbReference>
<dbReference type="PANTHER" id="PTHR44591">
    <property type="entry name" value="STRESS RESPONSE REGULATOR PROTEIN 1"/>
    <property type="match status" value="1"/>
</dbReference>
<keyword evidence="4" id="KW-0238">DNA-binding</keyword>
<gene>
    <name evidence="4" type="ORF">ADUPG1_002794</name>
</gene>
<dbReference type="SUPFAM" id="SSF52172">
    <property type="entry name" value="CheY-like"/>
    <property type="match status" value="1"/>
</dbReference>
<accession>A0ABQ5KP64</accession>
<reference evidence="4" key="1">
    <citation type="submission" date="2022-03" db="EMBL/GenBank/DDBJ databases">
        <title>Draft genome sequence of Aduncisulcus paluster, a free-living microaerophilic Fornicata.</title>
        <authorList>
            <person name="Yuyama I."/>
            <person name="Kume K."/>
            <person name="Tamura T."/>
            <person name="Inagaki Y."/>
            <person name="Hashimoto T."/>
        </authorList>
    </citation>
    <scope>NUCLEOTIDE SEQUENCE</scope>
    <source>
        <strain evidence="4">NY0171</strain>
    </source>
</reference>
<feature type="non-terminal residue" evidence="4">
    <location>
        <position position="167"/>
    </location>
</feature>
<evidence type="ECO:0000313" key="5">
    <source>
        <dbReference type="Proteomes" id="UP001057375"/>
    </source>
</evidence>
<dbReference type="InterPro" id="IPR001789">
    <property type="entry name" value="Sig_transdc_resp-reg_receiver"/>
</dbReference>
<dbReference type="InterPro" id="IPR050595">
    <property type="entry name" value="Bact_response_regulator"/>
</dbReference>
<dbReference type="PANTHER" id="PTHR44591:SF3">
    <property type="entry name" value="RESPONSE REGULATORY DOMAIN-CONTAINING PROTEIN"/>
    <property type="match status" value="1"/>
</dbReference>
<name>A0ABQ5KP64_9EUKA</name>
<comment type="caution">
    <text evidence="4">The sequence shown here is derived from an EMBL/GenBank/DDBJ whole genome shotgun (WGS) entry which is preliminary data.</text>
</comment>
<dbReference type="PROSITE" id="PS50110">
    <property type="entry name" value="RESPONSE_REGULATORY"/>
    <property type="match status" value="1"/>
</dbReference>
<proteinExistence type="predicted"/>
<evidence type="ECO:0000256" key="2">
    <source>
        <dbReference type="PROSITE-ProRule" id="PRU00169"/>
    </source>
</evidence>
<evidence type="ECO:0000256" key="1">
    <source>
        <dbReference type="ARBA" id="ARBA00022553"/>
    </source>
</evidence>
<dbReference type="InterPro" id="IPR011006">
    <property type="entry name" value="CheY-like_superfamily"/>
</dbReference>
<dbReference type="Proteomes" id="UP001057375">
    <property type="component" value="Unassembled WGS sequence"/>
</dbReference>
<sequence length="167" mass="18425">TGILAHRPDVVLVDYLMPEMHGADLVREITSNLPDIACVIISQVSDKEMIGASYEAGIEFFIQKPINLIEVKRVLTSVIEKIEMKRALNQINGLLQKTTAGLESRISGKQAGHMDRRHNMKKVLSRLGILGEKGAVDVLECACLLLENGIEYGVSDHMNTICEELGQ</sequence>
<feature type="non-terminal residue" evidence="4">
    <location>
        <position position="1"/>
    </location>
</feature>
<dbReference type="Gene3D" id="3.40.50.2300">
    <property type="match status" value="1"/>
</dbReference>
<protein>
    <submittedName>
        <fullName evidence="4">DNA-binding domain-containing protein</fullName>
    </submittedName>
</protein>
<keyword evidence="5" id="KW-1185">Reference proteome</keyword>
<keyword evidence="1 2" id="KW-0597">Phosphoprotein</keyword>
<feature type="modified residue" description="4-aspartylphosphate" evidence="2">
    <location>
        <position position="14"/>
    </location>
</feature>
<dbReference type="GO" id="GO:0003677">
    <property type="term" value="F:DNA binding"/>
    <property type="evidence" value="ECO:0007669"/>
    <property type="project" value="UniProtKB-KW"/>
</dbReference>
<evidence type="ECO:0000313" key="4">
    <source>
        <dbReference type="EMBL" id="GKT34271.1"/>
    </source>
</evidence>
<dbReference type="Pfam" id="PF00072">
    <property type="entry name" value="Response_reg"/>
    <property type="match status" value="1"/>
</dbReference>
<feature type="domain" description="Response regulatory" evidence="3">
    <location>
        <begin position="1"/>
        <end position="79"/>
    </location>
</feature>
<evidence type="ECO:0000259" key="3">
    <source>
        <dbReference type="PROSITE" id="PS50110"/>
    </source>
</evidence>
<organism evidence="4 5">
    <name type="scientific">Aduncisulcus paluster</name>
    <dbReference type="NCBI Taxonomy" id="2918883"/>
    <lineage>
        <taxon>Eukaryota</taxon>
        <taxon>Metamonada</taxon>
        <taxon>Carpediemonas-like organisms</taxon>
        <taxon>Aduncisulcus</taxon>
    </lineage>
</organism>